<accession>A0A8S9X004</accession>
<keyword evidence="7 14" id="KW-0479">Metal-binding</keyword>
<evidence type="ECO:0000256" key="12">
    <source>
        <dbReference type="ARBA" id="ARBA00023033"/>
    </source>
</evidence>
<evidence type="ECO:0000256" key="2">
    <source>
        <dbReference type="ARBA" id="ARBA00003690"/>
    </source>
</evidence>
<keyword evidence="8" id="KW-0256">Endoplasmic reticulum</keyword>
<feature type="compositionally biased region" description="Low complexity" evidence="16">
    <location>
        <begin position="209"/>
        <end position="247"/>
    </location>
</feature>
<evidence type="ECO:0000256" key="9">
    <source>
        <dbReference type="ARBA" id="ARBA00022848"/>
    </source>
</evidence>
<keyword evidence="6 14" id="KW-0349">Heme</keyword>
<dbReference type="Pfam" id="PF00067">
    <property type="entry name" value="p450"/>
    <property type="match status" value="1"/>
</dbReference>
<evidence type="ECO:0000256" key="7">
    <source>
        <dbReference type="ARBA" id="ARBA00022723"/>
    </source>
</evidence>
<evidence type="ECO:0000256" key="16">
    <source>
        <dbReference type="SAM" id="MobiDB-lite"/>
    </source>
</evidence>
<dbReference type="AlphaFoldDB" id="A0A8S9X004"/>
<keyword evidence="11 14" id="KW-0408">Iron</keyword>
<keyword evidence="10 15" id="KW-0560">Oxidoreductase</keyword>
<evidence type="ECO:0000256" key="6">
    <source>
        <dbReference type="ARBA" id="ARBA00022617"/>
    </source>
</evidence>
<feature type="region of interest" description="Disordered" evidence="16">
    <location>
        <begin position="209"/>
        <end position="309"/>
    </location>
</feature>
<dbReference type="PANTHER" id="PTHR24291:SF189">
    <property type="entry name" value="CYTOCHROME P450 4C3-RELATED"/>
    <property type="match status" value="1"/>
</dbReference>
<dbReference type="InterPro" id="IPR017972">
    <property type="entry name" value="Cyt_P450_CS"/>
</dbReference>
<evidence type="ECO:0000256" key="15">
    <source>
        <dbReference type="RuleBase" id="RU000461"/>
    </source>
</evidence>
<dbReference type="GO" id="GO:0016705">
    <property type="term" value="F:oxidoreductase activity, acting on paired donors, with incorporation or reduction of molecular oxygen"/>
    <property type="evidence" value="ECO:0007669"/>
    <property type="project" value="InterPro"/>
</dbReference>
<dbReference type="Gene3D" id="1.10.630.10">
    <property type="entry name" value="Cytochrome P450"/>
    <property type="match status" value="1"/>
</dbReference>
<keyword evidence="18" id="KW-1185">Reference proteome</keyword>
<keyword evidence="13" id="KW-0472">Membrane</keyword>
<keyword evidence="9" id="KW-0492">Microsome</keyword>
<dbReference type="InterPro" id="IPR050196">
    <property type="entry name" value="Cytochrome_P450_Monoox"/>
</dbReference>
<evidence type="ECO:0000256" key="11">
    <source>
        <dbReference type="ARBA" id="ARBA00023004"/>
    </source>
</evidence>
<keyword evidence="12 15" id="KW-0503">Monooxygenase</keyword>
<proteinExistence type="inferred from homology"/>
<dbReference type="PANTHER" id="PTHR24291">
    <property type="entry name" value="CYTOCHROME P450 FAMILY 4"/>
    <property type="match status" value="1"/>
</dbReference>
<dbReference type="GO" id="GO:0004497">
    <property type="term" value="F:monooxygenase activity"/>
    <property type="evidence" value="ECO:0007669"/>
    <property type="project" value="UniProtKB-KW"/>
</dbReference>
<dbReference type="GO" id="GO:0020037">
    <property type="term" value="F:heme binding"/>
    <property type="evidence" value="ECO:0007669"/>
    <property type="project" value="InterPro"/>
</dbReference>
<sequence length="309" mass="33865">RKPTRSNKKYWLQRSVPYERGPVEDALLRPSDKESLRLQHPPAPSIARLLCEDVQLPNGHIIPAGAKVLIYIILTHRNPKYWDDPDAFSNLKDLIRICCKTRHPYSYIPFSAGPRNCIGQKFALLEMKIGVSTILRANDKVWNADHSAYQITQEVNCVNGSVQFTNFQRTGFPEMDGDASNIFLRFSVQVNELNIKYGYCDGVTTVTQPPTAAPATTIPTESPIPTTGAPDPTTAAPTAAPTGASTPAPAPPTPAPGKRVFAAIPPKPAPRAALSSPAQLEPHHSRRLLDNTKDLYPPISLGTSSWTSW</sequence>
<evidence type="ECO:0000313" key="17">
    <source>
        <dbReference type="EMBL" id="KAF6201799.1"/>
    </source>
</evidence>
<comment type="subcellular location">
    <subcellularLocation>
        <location evidence="4">Endoplasmic reticulum membrane</location>
        <topology evidence="4">Peripheral membrane protein</topology>
    </subcellularLocation>
    <subcellularLocation>
        <location evidence="3">Microsome membrane</location>
        <topology evidence="3">Peripheral membrane protein</topology>
    </subcellularLocation>
</comment>
<evidence type="ECO:0000256" key="3">
    <source>
        <dbReference type="ARBA" id="ARBA00004174"/>
    </source>
</evidence>
<evidence type="ECO:0000256" key="1">
    <source>
        <dbReference type="ARBA" id="ARBA00001971"/>
    </source>
</evidence>
<comment type="caution">
    <text evidence="17">The sequence shown here is derived from an EMBL/GenBank/DDBJ whole genome shotgun (WGS) entry which is preliminary data.</text>
</comment>
<evidence type="ECO:0000256" key="8">
    <source>
        <dbReference type="ARBA" id="ARBA00022824"/>
    </source>
</evidence>
<dbReference type="EMBL" id="WIXP02000012">
    <property type="protein sequence ID" value="KAF6201799.1"/>
    <property type="molecule type" value="Genomic_DNA"/>
</dbReference>
<feature type="non-terminal residue" evidence="17">
    <location>
        <position position="309"/>
    </location>
</feature>
<dbReference type="OrthoDB" id="2789670at2759"/>
<evidence type="ECO:0000256" key="4">
    <source>
        <dbReference type="ARBA" id="ARBA00004406"/>
    </source>
</evidence>
<dbReference type="SUPFAM" id="SSF48264">
    <property type="entry name" value="Cytochrome P450"/>
    <property type="match status" value="1"/>
</dbReference>
<evidence type="ECO:0000313" key="18">
    <source>
        <dbReference type="Proteomes" id="UP000466442"/>
    </source>
</evidence>
<dbReference type="InterPro" id="IPR036396">
    <property type="entry name" value="Cyt_P450_sf"/>
</dbReference>
<comment type="similarity">
    <text evidence="5 15">Belongs to the cytochrome P450 family.</text>
</comment>
<dbReference type="GO" id="GO:0005506">
    <property type="term" value="F:iron ion binding"/>
    <property type="evidence" value="ECO:0007669"/>
    <property type="project" value="InterPro"/>
</dbReference>
<comment type="function">
    <text evidence="2">May be involved in the metabolism of insect hormones and in the breakdown of synthetic insecticides.</text>
</comment>
<dbReference type="GO" id="GO:0005789">
    <property type="term" value="C:endoplasmic reticulum membrane"/>
    <property type="evidence" value="ECO:0007669"/>
    <property type="project" value="UniProtKB-SubCell"/>
</dbReference>
<gene>
    <name evidence="17" type="ORF">GE061_004194</name>
</gene>
<name>A0A8S9X004_APOLU</name>
<organism evidence="17 18">
    <name type="scientific">Apolygus lucorum</name>
    <name type="common">Small green plant bug</name>
    <name type="synonym">Lygocoris lucorum</name>
    <dbReference type="NCBI Taxonomy" id="248454"/>
    <lineage>
        <taxon>Eukaryota</taxon>
        <taxon>Metazoa</taxon>
        <taxon>Ecdysozoa</taxon>
        <taxon>Arthropoda</taxon>
        <taxon>Hexapoda</taxon>
        <taxon>Insecta</taxon>
        <taxon>Pterygota</taxon>
        <taxon>Neoptera</taxon>
        <taxon>Paraneoptera</taxon>
        <taxon>Hemiptera</taxon>
        <taxon>Heteroptera</taxon>
        <taxon>Panheteroptera</taxon>
        <taxon>Cimicomorpha</taxon>
        <taxon>Miridae</taxon>
        <taxon>Mirini</taxon>
        <taxon>Apolygus</taxon>
    </lineage>
</organism>
<evidence type="ECO:0008006" key="19">
    <source>
        <dbReference type="Google" id="ProtNLM"/>
    </source>
</evidence>
<feature type="compositionally biased region" description="Basic and acidic residues" evidence="16">
    <location>
        <begin position="281"/>
        <end position="293"/>
    </location>
</feature>
<protein>
    <recommendedName>
        <fullName evidence="19">Cytochrome P450</fullName>
    </recommendedName>
</protein>
<dbReference type="Proteomes" id="UP000466442">
    <property type="component" value="Linkage Group LG12"/>
</dbReference>
<evidence type="ECO:0000256" key="5">
    <source>
        <dbReference type="ARBA" id="ARBA00010617"/>
    </source>
</evidence>
<dbReference type="InterPro" id="IPR001128">
    <property type="entry name" value="Cyt_P450"/>
</dbReference>
<evidence type="ECO:0000256" key="10">
    <source>
        <dbReference type="ARBA" id="ARBA00023002"/>
    </source>
</evidence>
<dbReference type="PROSITE" id="PS00086">
    <property type="entry name" value="CYTOCHROME_P450"/>
    <property type="match status" value="1"/>
</dbReference>
<dbReference type="PRINTS" id="PR00465">
    <property type="entry name" value="EP450IV"/>
</dbReference>
<evidence type="ECO:0000256" key="13">
    <source>
        <dbReference type="ARBA" id="ARBA00023136"/>
    </source>
</evidence>
<feature type="binding site" description="axial binding residue" evidence="14">
    <location>
        <position position="117"/>
    </location>
    <ligand>
        <name>heme</name>
        <dbReference type="ChEBI" id="CHEBI:30413"/>
    </ligand>
    <ligandPart>
        <name>Fe</name>
        <dbReference type="ChEBI" id="CHEBI:18248"/>
    </ligandPart>
</feature>
<dbReference type="InterPro" id="IPR002403">
    <property type="entry name" value="Cyt_P450_E_grp-IV"/>
</dbReference>
<reference evidence="17" key="1">
    <citation type="journal article" date="2021" name="Mol. Ecol. Resour.">
        <title>Apolygus lucorum genome provides insights into omnivorousness and mesophyll feeding.</title>
        <authorList>
            <person name="Liu Y."/>
            <person name="Liu H."/>
            <person name="Wang H."/>
            <person name="Huang T."/>
            <person name="Liu B."/>
            <person name="Yang B."/>
            <person name="Yin L."/>
            <person name="Li B."/>
            <person name="Zhang Y."/>
            <person name="Zhang S."/>
            <person name="Jiang F."/>
            <person name="Zhang X."/>
            <person name="Ren Y."/>
            <person name="Wang B."/>
            <person name="Wang S."/>
            <person name="Lu Y."/>
            <person name="Wu K."/>
            <person name="Fan W."/>
            <person name="Wang G."/>
        </authorList>
    </citation>
    <scope>NUCLEOTIDE SEQUENCE</scope>
    <source>
        <strain evidence="17">12Hb</strain>
    </source>
</reference>
<comment type="cofactor">
    <cofactor evidence="1 14">
        <name>heme</name>
        <dbReference type="ChEBI" id="CHEBI:30413"/>
    </cofactor>
</comment>
<evidence type="ECO:0000256" key="14">
    <source>
        <dbReference type="PIRSR" id="PIRSR602403-1"/>
    </source>
</evidence>